<keyword evidence="2" id="KW-1185">Reference proteome</keyword>
<evidence type="ECO:0000313" key="2">
    <source>
        <dbReference type="Proteomes" id="UP001605036"/>
    </source>
</evidence>
<organism evidence="1 2">
    <name type="scientific">Riccia fluitans</name>
    <dbReference type="NCBI Taxonomy" id="41844"/>
    <lineage>
        <taxon>Eukaryota</taxon>
        <taxon>Viridiplantae</taxon>
        <taxon>Streptophyta</taxon>
        <taxon>Embryophyta</taxon>
        <taxon>Marchantiophyta</taxon>
        <taxon>Marchantiopsida</taxon>
        <taxon>Marchantiidae</taxon>
        <taxon>Marchantiales</taxon>
        <taxon>Ricciaceae</taxon>
        <taxon>Riccia</taxon>
    </lineage>
</organism>
<evidence type="ECO:0008006" key="3">
    <source>
        <dbReference type="Google" id="ProtNLM"/>
    </source>
</evidence>
<proteinExistence type="predicted"/>
<reference evidence="1 2" key="1">
    <citation type="submission" date="2024-09" db="EMBL/GenBank/DDBJ databases">
        <title>Chromosome-scale assembly of Riccia fluitans.</title>
        <authorList>
            <person name="Paukszto L."/>
            <person name="Sawicki J."/>
            <person name="Karawczyk K."/>
            <person name="Piernik-Szablinska J."/>
            <person name="Szczecinska M."/>
            <person name="Mazdziarz M."/>
        </authorList>
    </citation>
    <scope>NUCLEOTIDE SEQUENCE [LARGE SCALE GENOMIC DNA]</scope>
    <source>
        <strain evidence="1">Rf_01</strain>
        <tissue evidence="1">Aerial parts of the thallus</tissue>
    </source>
</reference>
<sequence length="281" mass="31660">MKVASDLCRRCNEAPESVSHLFYDCRKSVHHWNQLRNLSAASHTNLKIVHNLLGIIDEALITKKQGGPLIYILFSITSSIWKDRNKAVFQNQSKSTPLLISLQQARHEIEASFNNKVTSNWWQQGIKTLEEISRLIKGAESSETNCPISNVRRIGRLEEAPRESTHSPIRTSTRSVEDQVSVNVLVDQLLTMRLNEREGEAPLSAIETLFTQLSIRRTTAASNEDLSMNDHANLFTIDHVRNRTIGPESTTPSSTRTRTLVTQDNEHDGNTLHLAQTGDVM</sequence>
<dbReference type="AlphaFoldDB" id="A0ABD1ZFR6"/>
<name>A0ABD1ZFR6_9MARC</name>
<accession>A0ABD1ZFR6</accession>
<evidence type="ECO:0000313" key="1">
    <source>
        <dbReference type="EMBL" id="KAL2650281.1"/>
    </source>
</evidence>
<gene>
    <name evidence="1" type="ORF">R1flu_018409</name>
</gene>
<protein>
    <recommendedName>
        <fullName evidence="3">Reverse transcriptase zinc-binding domain-containing protein</fullName>
    </recommendedName>
</protein>
<dbReference type="EMBL" id="JBHFFA010000001">
    <property type="protein sequence ID" value="KAL2650281.1"/>
    <property type="molecule type" value="Genomic_DNA"/>
</dbReference>
<dbReference type="Proteomes" id="UP001605036">
    <property type="component" value="Unassembled WGS sequence"/>
</dbReference>
<comment type="caution">
    <text evidence="1">The sequence shown here is derived from an EMBL/GenBank/DDBJ whole genome shotgun (WGS) entry which is preliminary data.</text>
</comment>